<dbReference type="Gene3D" id="3.30.200.20">
    <property type="entry name" value="Phosphorylase Kinase, domain 1"/>
    <property type="match status" value="1"/>
</dbReference>
<feature type="domain" description="Protein kinase" evidence="4">
    <location>
        <begin position="227"/>
        <end position="510"/>
    </location>
</feature>
<evidence type="ECO:0000256" key="1">
    <source>
        <dbReference type="ARBA" id="ARBA00006485"/>
    </source>
</evidence>
<dbReference type="PANTHER" id="PTHR24056">
    <property type="entry name" value="CELL DIVISION PROTEIN KINASE"/>
    <property type="match status" value="1"/>
</dbReference>
<dbReference type="PROSITE" id="PS00108">
    <property type="entry name" value="PROTEIN_KINASE_ST"/>
    <property type="match status" value="1"/>
</dbReference>
<protein>
    <recommendedName>
        <fullName evidence="4">Protein kinase domain-containing protein</fullName>
    </recommendedName>
</protein>
<keyword evidence="3" id="KW-0067">ATP-binding</keyword>
<evidence type="ECO:0000256" key="3">
    <source>
        <dbReference type="ARBA" id="ARBA00022840"/>
    </source>
</evidence>
<dbReference type="FunFam" id="1.10.510.10:FF:000533">
    <property type="entry name" value="cyclin-dependent kinase 10"/>
    <property type="match status" value="1"/>
</dbReference>
<evidence type="ECO:0000256" key="2">
    <source>
        <dbReference type="ARBA" id="ARBA00022741"/>
    </source>
</evidence>
<dbReference type="SUPFAM" id="SSF56112">
    <property type="entry name" value="Protein kinase-like (PK-like)"/>
    <property type="match status" value="1"/>
</dbReference>
<comment type="similarity">
    <text evidence="1">Belongs to the protein kinase superfamily. CMGC Ser/Thr protein kinase family. CDC2/CDKX subfamily.</text>
</comment>
<evidence type="ECO:0000259" key="4">
    <source>
        <dbReference type="PROSITE" id="PS50011"/>
    </source>
</evidence>
<comment type="caution">
    <text evidence="5">The sequence shown here is derived from an EMBL/GenBank/DDBJ whole genome shotgun (WGS) entry which is preliminary data.</text>
</comment>
<accession>A0AAV5JK57</accession>
<sequence length="524" mass="59430">MAGERFSSRKRDFSCLGSVTGRWRDLSSPGFRHYRRDFCHEGARRCFDSRDRDFCREGTRRRFDSRDREIRSRGGFCFESKRARFDGGIRHQRSSDHGFKKARVCHVEKSEDEKLLPLKKRMRLRFSIVLPEASKSTMKNLNMEFDLVGLPKLGSRPLLLPPQLPEVEEGEIVEELRKLPPLVVLEGNCVAVKAKALIQRNKTTSEPVAAIPRSTDPLQSCTTLSEYELLSKINEGAYGVVYKAIEKKTGKVMALKLMKHRKGETGLPPAALREIKILFSLKHPSVLNVKEVVKGEAGDFYMAMEFMGQDLCQFLNSRKQGLSTAEVKGLMLQLLEGVSYLHQNKVLHRDLKTSNLLLNNEGKLKICDFGLSCRERNDGKPLTSLVVTLWYRAPELLLGTKQYSKEIDMWSVGCILAELLKKEPLFKGKSELDQLNSMVNVLGTPTVKNWPGLSSLPGVSNITFAKQPENKLRQKFPVLSNSGLDLLQKLLTYDPRRRIAAKSALNHSWFREFPLPKHMSIGVG</sequence>
<dbReference type="GO" id="GO:0007346">
    <property type="term" value="P:regulation of mitotic cell cycle"/>
    <property type="evidence" value="ECO:0007669"/>
    <property type="project" value="TreeGrafter"/>
</dbReference>
<dbReference type="InterPro" id="IPR011009">
    <property type="entry name" value="Kinase-like_dom_sf"/>
</dbReference>
<keyword evidence="2" id="KW-0547">Nucleotide-binding</keyword>
<organism evidence="5 6">
    <name type="scientific">Rubroshorea leprosula</name>
    <dbReference type="NCBI Taxonomy" id="152421"/>
    <lineage>
        <taxon>Eukaryota</taxon>
        <taxon>Viridiplantae</taxon>
        <taxon>Streptophyta</taxon>
        <taxon>Embryophyta</taxon>
        <taxon>Tracheophyta</taxon>
        <taxon>Spermatophyta</taxon>
        <taxon>Magnoliopsida</taxon>
        <taxon>eudicotyledons</taxon>
        <taxon>Gunneridae</taxon>
        <taxon>Pentapetalae</taxon>
        <taxon>rosids</taxon>
        <taxon>malvids</taxon>
        <taxon>Malvales</taxon>
        <taxon>Dipterocarpaceae</taxon>
        <taxon>Rubroshorea</taxon>
    </lineage>
</organism>
<dbReference type="GO" id="GO:0005524">
    <property type="term" value="F:ATP binding"/>
    <property type="evidence" value="ECO:0007669"/>
    <property type="project" value="UniProtKB-KW"/>
</dbReference>
<evidence type="ECO:0000313" key="5">
    <source>
        <dbReference type="EMBL" id="GKV11748.1"/>
    </source>
</evidence>
<dbReference type="GO" id="GO:0005634">
    <property type="term" value="C:nucleus"/>
    <property type="evidence" value="ECO:0007669"/>
    <property type="project" value="TreeGrafter"/>
</dbReference>
<dbReference type="AlphaFoldDB" id="A0AAV5JK57"/>
<proteinExistence type="inferred from homology"/>
<gene>
    <name evidence="5" type="ORF">SLEP1_g22972</name>
</gene>
<dbReference type="EMBL" id="BPVZ01000035">
    <property type="protein sequence ID" value="GKV11748.1"/>
    <property type="molecule type" value="Genomic_DNA"/>
</dbReference>
<dbReference type="Pfam" id="PF00069">
    <property type="entry name" value="Pkinase"/>
    <property type="match status" value="1"/>
</dbReference>
<reference evidence="5 6" key="1">
    <citation type="journal article" date="2021" name="Commun. Biol.">
        <title>The genome of Shorea leprosula (Dipterocarpaceae) highlights the ecological relevance of drought in aseasonal tropical rainforests.</title>
        <authorList>
            <person name="Ng K.K.S."/>
            <person name="Kobayashi M.J."/>
            <person name="Fawcett J.A."/>
            <person name="Hatakeyama M."/>
            <person name="Paape T."/>
            <person name="Ng C.H."/>
            <person name="Ang C.C."/>
            <person name="Tnah L.H."/>
            <person name="Lee C.T."/>
            <person name="Nishiyama T."/>
            <person name="Sese J."/>
            <person name="O'Brien M.J."/>
            <person name="Copetti D."/>
            <person name="Mohd Noor M.I."/>
            <person name="Ong R.C."/>
            <person name="Putra M."/>
            <person name="Sireger I.Z."/>
            <person name="Indrioko S."/>
            <person name="Kosugi Y."/>
            <person name="Izuno A."/>
            <person name="Isagi Y."/>
            <person name="Lee S.L."/>
            <person name="Shimizu K.K."/>
        </authorList>
    </citation>
    <scope>NUCLEOTIDE SEQUENCE [LARGE SCALE GENOMIC DNA]</scope>
    <source>
        <strain evidence="5">214</strain>
    </source>
</reference>
<dbReference type="SMART" id="SM00220">
    <property type="entry name" value="S_TKc"/>
    <property type="match status" value="1"/>
</dbReference>
<dbReference type="GO" id="GO:0004674">
    <property type="term" value="F:protein serine/threonine kinase activity"/>
    <property type="evidence" value="ECO:0007669"/>
    <property type="project" value="TreeGrafter"/>
</dbReference>
<dbReference type="Gene3D" id="1.10.510.10">
    <property type="entry name" value="Transferase(Phosphotransferase) domain 1"/>
    <property type="match status" value="1"/>
</dbReference>
<dbReference type="InterPro" id="IPR050108">
    <property type="entry name" value="CDK"/>
</dbReference>
<dbReference type="InterPro" id="IPR000719">
    <property type="entry name" value="Prot_kinase_dom"/>
</dbReference>
<dbReference type="PANTHER" id="PTHR24056:SF566">
    <property type="entry name" value="CYCLIN-DEPENDENT KINASE"/>
    <property type="match status" value="1"/>
</dbReference>
<dbReference type="InterPro" id="IPR008271">
    <property type="entry name" value="Ser/Thr_kinase_AS"/>
</dbReference>
<name>A0AAV5JK57_9ROSI</name>
<dbReference type="Proteomes" id="UP001054252">
    <property type="component" value="Unassembled WGS sequence"/>
</dbReference>
<dbReference type="PROSITE" id="PS50011">
    <property type="entry name" value="PROTEIN_KINASE_DOM"/>
    <property type="match status" value="1"/>
</dbReference>
<evidence type="ECO:0000313" key="6">
    <source>
        <dbReference type="Proteomes" id="UP001054252"/>
    </source>
</evidence>
<keyword evidence="6" id="KW-1185">Reference proteome</keyword>